<keyword evidence="2" id="KW-1185">Reference proteome</keyword>
<protein>
    <submittedName>
        <fullName evidence="1">Uncharacterized protein</fullName>
    </submittedName>
</protein>
<accession>T0IL40</accession>
<name>T0IL40_9SPHN</name>
<evidence type="ECO:0000313" key="1">
    <source>
        <dbReference type="EMBL" id="EQB10334.1"/>
    </source>
</evidence>
<dbReference type="Proteomes" id="UP000015527">
    <property type="component" value="Unassembled WGS sequence"/>
</dbReference>
<organism evidence="1 2">
    <name type="scientific">Novosphingobium lindaniclasticum LE124</name>
    <dbReference type="NCBI Taxonomy" id="1096930"/>
    <lineage>
        <taxon>Bacteria</taxon>
        <taxon>Pseudomonadati</taxon>
        <taxon>Pseudomonadota</taxon>
        <taxon>Alphaproteobacteria</taxon>
        <taxon>Sphingomonadales</taxon>
        <taxon>Sphingomonadaceae</taxon>
        <taxon>Novosphingobium</taxon>
    </lineage>
</organism>
<comment type="caution">
    <text evidence="1">The sequence shown here is derived from an EMBL/GenBank/DDBJ whole genome shotgun (WGS) entry which is preliminary data.</text>
</comment>
<gene>
    <name evidence="1" type="ORF">L284_17500</name>
</gene>
<evidence type="ECO:0000313" key="2">
    <source>
        <dbReference type="Proteomes" id="UP000015527"/>
    </source>
</evidence>
<reference evidence="1 2" key="1">
    <citation type="journal article" date="2013" name="Genome Announc.">
        <title>Genome Sequence of Novosphingobium lindaniclasticum LE124T, Isolated from a Hexachlorocyclohexane Dumpsite.</title>
        <authorList>
            <person name="Saxena A."/>
            <person name="Nayyar N."/>
            <person name="Sangwan N."/>
            <person name="Kumari R."/>
            <person name="Khurana J.P."/>
            <person name="Lal R."/>
        </authorList>
    </citation>
    <scope>NUCLEOTIDE SEQUENCE [LARGE SCALE GENOMIC DNA]</scope>
    <source>
        <strain evidence="1 2">LE124</strain>
    </source>
</reference>
<dbReference type="EMBL" id="ATHL01000113">
    <property type="protein sequence ID" value="EQB10334.1"/>
    <property type="molecule type" value="Genomic_DNA"/>
</dbReference>
<dbReference type="AlphaFoldDB" id="T0IL40"/>
<proteinExistence type="predicted"/>
<sequence length="47" mass="4999">MGYSSGYTLTMRQHIVHNPSGPRAFPTASIRMSGHVAPRISVAISSA</sequence>